<evidence type="ECO:0000256" key="6">
    <source>
        <dbReference type="ARBA" id="ARBA00022692"/>
    </source>
</evidence>
<dbReference type="Gene3D" id="1.10.287.130">
    <property type="match status" value="1"/>
</dbReference>
<evidence type="ECO:0000313" key="16">
    <source>
        <dbReference type="Proteomes" id="UP000260025"/>
    </source>
</evidence>
<keyword evidence="8" id="KW-0418">Kinase</keyword>
<evidence type="ECO:0000256" key="3">
    <source>
        <dbReference type="ARBA" id="ARBA00012438"/>
    </source>
</evidence>
<keyword evidence="7" id="KW-0547">Nucleotide-binding</keyword>
<dbReference type="SMART" id="SM00387">
    <property type="entry name" value="HATPase_c"/>
    <property type="match status" value="1"/>
</dbReference>
<dbReference type="Gene3D" id="3.30.565.10">
    <property type="entry name" value="Histidine kinase-like ATPase, C-terminal domain"/>
    <property type="match status" value="1"/>
</dbReference>
<dbReference type="SUPFAM" id="SSF55874">
    <property type="entry name" value="ATPase domain of HSP90 chaperone/DNA topoisomerase II/histidine kinase"/>
    <property type="match status" value="1"/>
</dbReference>
<dbReference type="PROSITE" id="PS50109">
    <property type="entry name" value="HIS_KIN"/>
    <property type="match status" value="1"/>
</dbReference>
<dbReference type="SUPFAM" id="SSF55781">
    <property type="entry name" value="GAF domain-like"/>
    <property type="match status" value="1"/>
</dbReference>
<proteinExistence type="predicted"/>
<dbReference type="InterPro" id="IPR025201">
    <property type="entry name" value="KdpD_TM"/>
</dbReference>
<dbReference type="InterPro" id="IPR036097">
    <property type="entry name" value="HisK_dim/P_sf"/>
</dbReference>
<dbReference type="PRINTS" id="PR00344">
    <property type="entry name" value="BCTRLSENSOR"/>
</dbReference>
<feature type="transmembrane region" description="Helical" evidence="13">
    <location>
        <begin position="20"/>
        <end position="40"/>
    </location>
</feature>
<dbReference type="Pfam" id="PF02518">
    <property type="entry name" value="HATPase_c"/>
    <property type="match status" value="1"/>
</dbReference>
<dbReference type="PANTHER" id="PTHR45569">
    <property type="entry name" value="SENSOR PROTEIN KDPD"/>
    <property type="match status" value="1"/>
</dbReference>
<evidence type="ECO:0000313" key="15">
    <source>
        <dbReference type="EMBL" id="RGC16556.1"/>
    </source>
</evidence>
<evidence type="ECO:0000256" key="10">
    <source>
        <dbReference type="ARBA" id="ARBA00022989"/>
    </source>
</evidence>
<comment type="subcellular location">
    <subcellularLocation>
        <location evidence="2">Membrane</location>
        <topology evidence="2">Multi-pass membrane protein</topology>
    </subcellularLocation>
</comment>
<dbReference type="Pfam" id="PF00512">
    <property type="entry name" value="HisKA"/>
    <property type="match status" value="1"/>
</dbReference>
<feature type="domain" description="Histidine kinase" evidence="14">
    <location>
        <begin position="290"/>
        <end position="508"/>
    </location>
</feature>
<keyword evidence="12 13" id="KW-0472">Membrane</keyword>
<evidence type="ECO:0000256" key="12">
    <source>
        <dbReference type="ARBA" id="ARBA00023136"/>
    </source>
</evidence>
<dbReference type="InterPro" id="IPR003594">
    <property type="entry name" value="HATPase_dom"/>
</dbReference>
<dbReference type="SUPFAM" id="SSF47384">
    <property type="entry name" value="Homodimeric domain of signal transducing histidine kinase"/>
    <property type="match status" value="1"/>
</dbReference>
<dbReference type="RefSeq" id="WP_117442666.1">
    <property type="nucleotide sequence ID" value="NZ_JAJFEO010000007.1"/>
</dbReference>
<keyword evidence="9" id="KW-0067">ATP-binding</keyword>
<dbReference type="InterPro" id="IPR036890">
    <property type="entry name" value="HATPase_C_sf"/>
</dbReference>
<evidence type="ECO:0000256" key="11">
    <source>
        <dbReference type="ARBA" id="ARBA00023012"/>
    </source>
</evidence>
<comment type="catalytic activity">
    <reaction evidence="1">
        <text>ATP + protein L-histidine = ADP + protein N-phospho-L-histidine.</text>
        <dbReference type="EC" id="2.7.13.3"/>
    </reaction>
</comment>
<organism evidence="15 16">
    <name type="scientific">Clostridium innocuum</name>
    <dbReference type="NCBI Taxonomy" id="1522"/>
    <lineage>
        <taxon>Bacteria</taxon>
        <taxon>Bacillati</taxon>
        <taxon>Bacillota</taxon>
        <taxon>Clostridia</taxon>
        <taxon>Eubacteriales</taxon>
        <taxon>Clostridiaceae</taxon>
        <taxon>Clostridium</taxon>
    </lineage>
</organism>
<evidence type="ECO:0000256" key="4">
    <source>
        <dbReference type="ARBA" id="ARBA00022553"/>
    </source>
</evidence>
<evidence type="ECO:0000256" key="9">
    <source>
        <dbReference type="ARBA" id="ARBA00022840"/>
    </source>
</evidence>
<name>A0A3E2VYN9_CLOIN</name>
<keyword evidence="10 13" id="KW-1133">Transmembrane helix</keyword>
<keyword evidence="5" id="KW-0808">Transferase</keyword>
<dbReference type="OrthoDB" id="9806130at2"/>
<dbReference type="AlphaFoldDB" id="A0A3E2VYN9"/>
<accession>A0A3E2VYN9</accession>
<dbReference type="InterPro" id="IPR005467">
    <property type="entry name" value="His_kinase_dom"/>
</dbReference>
<comment type="caution">
    <text evidence="15">The sequence shown here is derived from an EMBL/GenBank/DDBJ whole genome shotgun (WGS) entry which is preliminary data.</text>
</comment>
<keyword evidence="6 13" id="KW-0812">Transmembrane</keyword>
<dbReference type="Gene3D" id="1.20.120.620">
    <property type="entry name" value="Backbone structure of the membrane domain of e. Coli histidine kinase receptor kdpd"/>
    <property type="match status" value="1"/>
</dbReference>
<dbReference type="CDD" id="cd00082">
    <property type="entry name" value="HisKA"/>
    <property type="match status" value="1"/>
</dbReference>
<dbReference type="InterPro" id="IPR003661">
    <property type="entry name" value="HisK_dim/P_dom"/>
</dbReference>
<dbReference type="PANTHER" id="PTHR45569:SF1">
    <property type="entry name" value="SENSOR PROTEIN KDPD"/>
    <property type="match status" value="1"/>
</dbReference>
<dbReference type="Proteomes" id="UP000260025">
    <property type="component" value="Unassembled WGS sequence"/>
</dbReference>
<dbReference type="InterPro" id="IPR004358">
    <property type="entry name" value="Sig_transdc_His_kin-like_C"/>
</dbReference>
<sequence length="515" mass="58793">MKSAIIGKEMRGLMKNSHIWKNLCITAVILFLCTLVSSVFDDIEIRTENIMLIYLIGVLLIVVETRSFLWGITSSLLSILTFNYLFTNPTFSLQIDDFNYIITIIVFLIVSFVTGSLVNKLQQHAHKARSSARQTTALYEITRAYLTLSGVDTILQHTIRSLYTAQQTICIVYYKDKEALKKIQEPVDTIAAPDDGMAAWCMEKDCDCGGGTSYYEAQPWTYHPMHCNNQLLGVYALYEETSLREEQRLFVHTLISQMVMAVERELLYAEQEQSRIEIEKEKLRNNLLRSISHDLRTPLTGIAGSSTLICENYQDLDDDTIYHLVKSISSDALWLNQLVENLLNMTRIQDGKLLLKQNEEVVDDIICEAVSRCESRKREHTLRVTLPDEVLLVEMDGRLIIQVLVNMIDNAIKHTPDATSIDIRCYKNHDWAVFEVIDQGEGIDESIREHLFESFVTTKSERSDSRRGVGLGLTICKSIVEAHHGEIFAYNRLDVQGAVFGFQLKLAAERKEYHA</sequence>
<dbReference type="SMART" id="SM00388">
    <property type="entry name" value="HisKA"/>
    <property type="match status" value="1"/>
</dbReference>
<evidence type="ECO:0000256" key="13">
    <source>
        <dbReference type="SAM" id="Phobius"/>
    </source>
</evidence>
<keyword evidence="4" id="KW-0597">Phosphoprotein</keyword>
<dbReference type="GO" id="GO:0005524">
    <property type="term" value="F:ATP binding"/>
    <property type="evidence" value="ECO:0007669"/>
    <property type="project" value="UniProtKB-KW"/>
</dbReference>
<evidence type="ECO:0000256" key="8">
    <source>
        <dbReference type="ARBA" id="ARBA00022777"/>
    </source>
</evidence>
<dbReference type="Pfam" id="PF13493">
    <property type="entry name" value="DUF4118"/>
    <property type="match status" value="1"/>
</dbReference>
<feature type="transmembrane region" description="Helical" evidence="13">
    <location>
        <begin position="98"/>
        <end position="119"/>
    </location>
</feature>
<dbReference type="GO" id="GO:0000155">
    <property type="term" value="F:phosphorelay sensor kinase activity"/>
    <property type="evidence" value="ECO:0007669"/>
    <property type="project" value="InterPro"/>
</dbReference>
<gene>
    <name evidence="15" type="ORF">DXA38_07700</name>
</gene>
<protein>
    <recommendedName>
        <fullName evidence="3">histidine kinase</fullName>
        <ecNumber evidence="3">2.7.13.3</ecNumber>
    </recommendedName>
</protein>
<evidence type="ECO:0000256" key="5">
    <source>
        <dbReference type="ARBA" id="ARBA00022679"/>
    </source>
</evidence>
<evidence type="ECO:0000256" key="1">
    <source>
        <dbReference type="ARBA" id="ARBA00000085"/>
    </source>
</evidence>
<dbReference type="EC" id="2.7.13.3" evidence="3"/>
<evidence type="ECO:0000256" key="7">
    <source>
        <dbReference type="ARBA" id="ARBA00022741"/>
    </source>
</evidence>
<dbReference type="InterPro" id="IPR038318">
    <property type="entry name" value="KdpD_sf"/>
</dbReference>
<reference evidence="15 16" key="1">
    <citation type="submission" date="2018-08" db="EMBL/GenBank/DDBJ databases">
        <title>A genome reference for cultivated species of the human gut microbiota.</title>
        <authorList>
            <person name="Zou Y."/>
            <person name="Xue W."/>
            <person name="Luo G."/>
        </authorList>
    </citation>
    <scope>NUCLEOTIDE SEQUENCE [LARGE SCALE GENOMIC DNA]</scope>
    <source>
        <strain evidence="15 16">OF01-2LB</strain>
    </source>
</reference>
<dbReference type="Gene3D" id="3.30.450.40">
    <property type="match status" value="1"/>
</dbReference>
<keyword evidence="11" id="KW-0902">Two-component regulatory system</keyword>
<feature type="transmembrane region" description="Helical" evidence="13">
    <location>
        <begin position="46"/>
        <end position="63"/>
    </location>
</feature>
<dbReference type="EMBL" id="QVEV01000008">
    <property type="protein sequence ID" value="RGC16556.1"/>
    <property type="molecule type" value="Genomic_DNA"/>
</dbReference>
<dbReference type="InterPro" id="IPR052023">
    <property type="entry name" value="Histidine_kinase_KdpD"/>
</dbReference>
<dbReference type="GO" id="GO:0005886">
    <property type="term" value="C:plasma membrane"/>
    <property type="evidence" value="ECO:0007669"/>
    <property type="project" value="TreeGrafter"/>
</dbReference>
<dbReference type="InterPro" id="IPR029016">
    <property type="entry name" value="GAF-like_dom_sf"/>
</dbReference>
<evidence type="ECO:0000256" key="2">
    <source>
        <dbReference type="ARBA" id="ARBA00004141"/>
    </source>
</evidence>
<evidence type="ECO:0000259" key="14">
    <source>
        <dbReference type="PROSITE" id="PS50109"/>
    </source>
</evidence>
<feature type="transmembrane region" description="Helical" evidence="13">
    <location>
        <begin position="68"/>
        <end position="86"/>
    </location>
</feature>